<organism evidence="1">
    <name type="scientific">Arundo donax</name>
    <name type="common">Giant reed</name>
    <name type="synonym">Donax arundinaceus</name>
    <dbReference type="NCBI Taxonomy" id="35708"/>
    <lineage>
        <taxon>Eukaryota</taxon>
        <taxon>Viridiplantae</taxon>
        <taxon>Streptophyta</taxon>
        <taxon>Embryophyta</taxon>
        <taxon>Tracheophyta</taxon>
        <taxon>Spermatophyta</taxon>
        <taxon>Magnoliopsida</taxon>
        <taxon>Liliopsida</taxon>
        <taxon>Poales</taxon>
        <taxon>Poaceae</taxon>
        <taxon>PACMAD clade</taxon>
        <taxon>Arundinoideae</taxon>
        <taxon>Arundineae</taxon>
        <taxon>Arundo</taxon>
    </lineage>
</organism>
<accession>A0A0A9ATL1</accession>
<evidence type="ECO:0000313" key="1">
    <source>
        <dbReference type="EMBL" id="JAD53193.1"/>
    </source>
</evidence>
<protein>
    <submittedName>
        <fullName evidence="1">Uncharacterized protein</fullName>
    </submittedName>
</protein>
<proteinExistence type="predicted"/>
<name>A0A0A9ATL1_ARUDO</name>
<sequence length="10" mass="1109">MATIPIEYDG</sequence>
<reference evidence="1" key="2">
    <citation type="journal article" date="2015" name="Data Brief">
        <title>Shoot transcriptome of the giant reed, Arundo donax.</title>
        <authorList>
            <person name="Barrero R.A."/>
            <person name="Guerrero F.D."/>
            <person name="Moolhuijzen P."/>
            <person name="Goolsby J.A."/>
            <person name="Tidwell J."/>
            <person name="Bellgard S.E."/>
            <person name="Bellgard M.I."/>
        </authorList>
    </citation>
    <scope>NUCLEOTIDE SEQUENCE</scope>
    <source>
        <tissue evidence="1">Shoot tissue taken approximately 20 cm above the soil surface</tissue>
    </source>
</reference>
<dbReference type="EMBL" id="GBRH01244702">
    <property type="protein sequence ID" value="JAD53193.1"/>
    <property type="molecule type" value="Transcribed_RNA"/>
</dbReference>
<reference evidence="1" key="1">
    <citation type="submission" date="2014-09" db="EMBL/GenBank/DDBJ databases">
        <authorList>
            <person name="Magalhaes I.L.F."/>
            <person name="Oliveira U."/>
            <person name="Santos F.R."/>
            <person name="Vidigal T.H.D.A."/>
            <person name="Brescovit A.D."/>
            <person name="Santos A.J."/>
        </authorList>
    </citation>
    <scope>NUCLEOTIDE SEQUENCE</scope>
    <source>
        <tissue evidence="1">Shoot tissue taken approximately 20 cm above the soil surface</tissue>
    </source>
</reference>